<dbReference type="Gene3D" id="3.40.50.2000">
    <property type="entry name" value="Glycogen Phosphorylase B"/>
    <property type="match status" value="2"/>
</dbReference>
<keyword evidence="3" id="KW-1185">Reference proteome</keyword>
<protein>
    <submittedName>
        <fullName evidence="2">Putative Glycosyl transferase, group 1 family protein</fullName>
        <ecNumber evidence="2">2.4.1.-</ecNumber>
    </submittedName>
</protein>
<dbReference type="CDD" id="cd03801">
    <property type="entry name" value="GT4_PimA-like"/>
    <property type="match status" value="1"/>
</dbReference>
<feature type="domain" description="Glycosyl transferase family 1" evidence="1">
    <location>
        <begin position="131"/>
        <end position="288"/>
    </location>
</feature>
<dbReference type="HOGENOM" id="CLU_009583_14_0_10"/>
<dbReference type="Pfam" id="PF00534">
    <property type="entry name" value="Glycos_transf_1"/>
    <property type="match status" value="1"/>
</dbReference>
<dbReference type="EMBL" id="HE774682">
    <property type="protein sequence ID" value="CCG52687.1"/>
    <property type="molecule type" value="Genomic_DNA"/>
</dbReference>
<evidence type="ECO:0000313" key="2">
    <source>
        <dbReference type="EMBL" id="CCG52687.1"/>
    </source>
</evidence>
<dbReference type="GO" id="GO:0016757">
    <property type="term" value="F:glycosyltransferase activity"/>
    <property type="evidence" value="ECO:0007669"/>
    <property type="project" value="UniProtKB-KW"/>
</dbReference>
<dbReference type="AlphaFoldDB" id="H8XT90"/>
<proteinExistence type="predicted"/>
<dbReference type="PANTHER" id="PTHR45947">
    <property type="entry name" value="SULFOQUINOVOSYL TRANSFERASE SQD2"/>
    <property type="match status" value="1"/>
</dbReference>
<sequence length="309" mass="34919">MLQSGGLSVVSVSDKKNFILRIFDMGLSVLKHKNSDYVLIDSYSTLSFYYLLLVSQLCRLLNLKYIPILHGGNLPERLKQSTFLSKLIFKNAFINVAPSNYLFVKFHEAGFQNVAYIPNFVHIEQYPFKKRNTFQPKLLWVRAFAEIYNPKMAVSVLQKLKEKHPSAQLTMVGPDKDGTFSEVEKLARDLNLSVNFTGKLTKSEWISLAKEHDVFINTTHVDNMPVSLLEAMALGLPIVSTNVGGIPYLIENNKNGFLVTDADVAMMVKTIENILIDTVTTQSVVNEARMLVEAMDAEIIQQKWLKLLA</sequence>
<dbReference type="KEGG" id="fin:KQS_03505"/>
<dbReference type="InterPro" id="IPR050194">
    <property type="entry name" value="Glycosyltransferase_grp1"/>
</dbReference>
<dbReference type="SUPFAM" id="SSF53756">
    <property type="entry name" value="UDP-Glycosyltransferase/glycogen phosphorylase"/>
    <property type="match status" value="1"/>
</dbReference>
<reference evidence="3" key="2">
    <citation type="submission" date="2012-03" db="EMBL/GenBank/DDBJ databases">
        <title>Complete genome sequence of Flavobacterium indicum GPTSA100-9T, isolated from warm spring water.</title>
        <authorList>
            <person name="Barbier P."/>
            <person name="Houel A."/>
            <person name="Loux V."/>
            <person name="Poulain J."/>
            <person name="Bernardet J.-F."/>
            <person name="Touchon M."/>
            <person name="Duchaud E."/>
        </authorList>
    </citation>
    <scope>NUCLEOTIDE SEQUENCE [LARGE SCALE GENOMIC DNA]</scope>
    <source>
        <strain evidence="3">DSM 17447 / CIP 109464 / GPTSA100-9</strain>
    </source>
</reference>
<evidence type="ECO:0000313" key="3">
    <source>
        <dbReference type="Proteomes" id="UP000007599"/>
    </source>
</evidence>
<dbReference type="STRING" id="1094466.KQS_03505"/>
<accession>H8XT90</accession>
<dbReference type="eggNOG" id="COG0438">
    <property type="taxonomic scope" value="Bacteria"/>
</dbReference>
<dbReference type="PANTHER" id="PTHR45947:SF3">
    <property type="entry name" value="SULFOQUINOVOSYL TRANSFERASE SQD2"/>
    <property type="match status" value="1"/>
</dbReference>
<dbReference type="InterPro" id="IPR001296">
    <property type="entry name" value="Glyco_trans_1"/>
</dbReference>
<keyword evidence="2" id="KW-0808">Transferase</keyword>
<dbReference type="PATRIC" id="fig|1094466.5.peg.691"/>
<keyword evidence="2" id="KW-0328">Glycosyltransferase</keyword>
<name>H8XT90_FLAIG</name>
<evidence type="ECO:0000259" key="1">
    <source>
        <dbReference type="Pfam" id="PF00534"/>
    </source>
</evidence>
<gene>
    <name evidence="2" type="ordered locus">KQS_03505</name>
</gene>
<dbReference type="EC" id="2.4.1.-" evidence="2"/>
<organism evidence="2 3">
    <name type="scientific">Flavobacterium indicum (strain DSM 17447 / CIP 109464 / GPTSA100-9)</name>
    <dbReference type="NCBI Taxonomy" id="1094466"/>
    <lineage>
        <taxon>Bacteria</taxon>
        <taxon>Pseudomonadati</taxon>
        <taxon>Bacteroidota</taxon>
        <taxon>Flavobacteriia</taxon>
        <taxon>Flavobacteriales</taxon>
        <taxon>Flavobacteriaceae</taxon>
        <taxon>Flavobacterium</taxon>
    </lineage>
</organism>
<reference evidence="2 3" key="1">
    <citation type="journal article" date="2012" name="J. Bacteriol.">
        <title>Complete Genome Sequence of Flavobacterium indicum GPSTA100-9T, Isolated from Warm Spring Water.</title>
        <authorList>
            <person name="Barbier P."/>
            <person name="Houel A."/>
            <person name="Loux V."/>
            <person name="Poulain J."/>
            <person name="Bernardet J.F."/>
            <person name="Touchon M."/>
            <person name="Duchaud E."/>
        </authorList>
    </citation>
    <scope>NUCLEOTIDE SEQUENCE [LARGE SCALE GENOMIC DNA]</scope>
    <source>
        <strain evidence="3">DSM 17447 / CIP 109464 / GPTSA100-9</strain>
    </source>
</reference>
<dbReference type="Proteomes" id="UP000007599">
    <property type="component" value="Chromosome I"/>
</dbReference>